<dbReference type="OrthoDB" id="840309at2"/>
<evidence type="ECO:0000313" key="2">
    <source>
        <dbReference type="EMBL" id="SHN27489.1"/>
    </source>
</evidence>
<keyword evidence="1" id="KW-1133">Transmembrane helix</keyword>
<keyword evidence="3" id="KW-1185">Reference proteome</keyword>
<evidence type="ECO:0000313" key="3">
    <source>
        <dbReference type="Proteomes" id="UP000184513"/>
    </source>
</evidence>
<proteinExistence type="predicted"/>
<dbReference type="Proteomes" id="UP000184513">
    <property type="component" value="Unassembled WGS sequence"/>
</dbReference>
<keyword evidence="1" id="KW-0812">Transmembrane</keyword>
<dbReference type="AlphaFoldDB" id="A0A1M7QAF3"/>
<evidence type="ECO:0000256" key="1">
    <source>
        <dbReference type="SAM" id="Phobius"/>
    </source>
</evidence>
<dbReference type="STRING" id="388280.SAMN04488057_115126"/>
<dbReference type="EMBL" id="FRCY01000015">
    <property type="protein sequence ID" value="SHN27489.1"/>
    <property type="molecule type" value="Genomic_DNA"/>
</dbReference>
<organism evidence="2 3">
    <name type="scientific">Cyclobacterium lianum</name>
    <dbReference type="NCBI Taxonomy" id="388280"/>
    <lineage>
        <taxon>Bacteria</taxon>
        <taxon>Pseudomonadati</taxon>
        <taxon>Bacteroidota</taxon>
        <taxon>Cytophagia</taxon>
        <taxon>Cytophagales</taxon>
        <taxon>Cyclobacteriaceae</taxon>
        <taxon>Cyclobacterium</taxon>
    </lineage>
</organism>
<keyword evidence="1" id="KW-0472">Membrane</keyword>
<feature type="transmembrane region" description="Helical" evidence="1">
    <location>
        <begin position="6"/>
        <end position="25"/>
    </location>
</feature>
<dbReference type="RefSeq" id="WP_073096993.1">
    <property type="nucleotide sequence ID" value="NZ_FRCY01000015.1"/>
</dbReference>
<sequence length="171" mass="19903">MFDLDIITLSMAMVAIVAFIMPFYLNHKKEKARITLAKKLLAEFTRNLNLEIEKKDLWRKKYFIGLDPEKGQLVYSSDFSSDSPIQIDLYQVSQVKIKENSRKIVTATSARKIIDKLDLEFYSQGGLLIHSLEFYDGEIFSDLLGETILIKKWEMEITSCMHQLMNKTLIR</sequence>
<gene>
    <name evidence="2" type="ORF">SAMN04488057_115126</name>
</gene>
<name>A0A1M7QAF3_9BACT</name>
<reference evidence="2 3" key="1">
    <citation type="submission" date="2016-11" db="EMBL/GenBank/DDBJ databases">
        <authorList>
            <person name="Jaros S."/>
            <person name="Januszkiewicz K."/>
            <person name="Wedrychowicz H."/>
        </authorList>
    </citation>
    <scope>NUCLEOTIDE SEQUENCE [LARGE SCALE GENOMIC DNA]</scope>
    <source>
        <strain evidence="2 3">CGMCC 1.6102</strain>
    </source>
</reference>
<accession>A0A1M7QAF3</accession>
<protein>
    <submittedName>
        <fullName evidence="2">Uncharacterized protein</fullName>
    </submittedName>
</protein>